<organism evidence="3 4">
    <name type="scientific">Trichosporon asahii var. asahii (strain CBS 8904)</name>
    <name type="common">Yeast</name>
    <dbReference type="NCBI Taxonomy" id="1220162"/>
    <lineage>
        <taxon>Eukaryota</taxon>
        <taxon>Fungi</taxon>
        <taxon>Dikarya</taxon>
        <taxon>Basidiomycota</taxon>
        <taxon>Agaricomycotina</taxon>
        <taxon>Tremellomycetes</taxon>
        <taxon>Trichosporonales</taxon>
        <taxon>Trichosporonaceae</taxon>
        <taxon>Trichosporon</taxon>
    </lineage>
</organism>
<feature type="region of interest" description="Disordered" evidence="1">
    <location>
        <begin position="138"/>
        <end position="181"/>
    </location>
</feature>
<feature type="compositionally biased region" description="Polar residues" evidence="1">
    <location>
        <begin position="141"/>
        <end position="154"/>
    </location>
</feature>
<evidence type="ECO:0000313" key="3">
    <source>
        <dbReference type="EMBL" id="EKD04659.1"/>
    </source>
</evidence>
<dbReference type="HOGENOM" id="CLU_704347_0_0_1"/>
<dbReference type="SUPFAM" id="SSF47459">
    <property type="entry name" value="HLH, helix-loop-helix DNA-binding domain"/>
    <property type="match status" value="1"/>
</dbReference>
<keyword evidence="4" id="KW-1185">Reference proteome</keyword>
<sequence>MPQPNPTRLHFSLTDVSLSSPSCLHLVSISLPSLKLIIRVDWGPLGCNWHAPIAQSYQLIYITTHSGCRYSLSLTAIAACHLAHLNLPMTDPGRDSRPRQEPVPLSRTPPPSSPLAAISLATQPSSLEIPNEAGCLDDLAESTNEPKNGDSATQPPKRKRGGQLKEGSVTRRQLAHVSHEQKRRRAVNESFDRLKELLLDEGEIDARQLSRVRILDSAAKRIRQLEAEVEFCRRMHRVGGQEAYAGQSASNADSASPSSAREGQWKAAQPATQLAPAVRDGTSVAPLVGSSTPNTQPPPPQCGPMGGSKLTWDDLPTKRVPLVLGTSLAEAVAVLSRQNDSGSQHVSPARGVPAAPAAPLATPPRLDNPSVTTTEQESWKPRRSLAVANLLN</sequence>
<name>K1WV25_TRIAC</name>
<dbReference type="InterPro" id="IPR036638">
    <property type="entry name" value="HLH_DNA-bd_sf"/>
</dbReference>
<proteinExistence type="predicted"/>
<dbReference type="InterPro" id="IPR011598">
    <property type="entry name" value="bHLH_dom"/>
</dbReference>
<feature type="region of interest" description="Disordered" evidence="1">
    <location>
        <begin position="242"/>
        <end position="313"/>
    </location>
</feature>
<reference evidence="3 4" key="1">
    <citation type="journal article" date="2012" name="Eukaryot. Cell">
        <title>Genome sequence of the Trichosporon asahii environmental strain CBS 8904.</title>
        <authorList>
            <person name="Yang R.Y."/>
            <person name="Li H.T."/>
            <person name="Zhu H."/>
            <person name="Zhou G.P."/>
            <person name="Wang M."/>
            <person name="Wang L."/>
        </authorList>
    </citation>
    <scope>NUCLEOTIDE SEQUENCE [LARGE SCALE GENOMIC DNA]</scope>
    <source>
        <strain evidence="3 4">CBS 8904</strain>
    </source>
</reference>
<feature type="region of interest" description="Disordered" evidence="1">
    <location>
        <begin position="91"/>
        <end position="116"/>
    </location>
</feature>
<evidence type="ECO:0000259" key="2">
    <source>
        <dbReference type="PROSITE" id="PS50888"/>
    </source>
</evidence>
<dbReference type="Pfam" id="PF00010">
    <property type="entry name" value="HLH"/>
    <property type="match status" value="1"/>
</dbReference>
<dbReference type="CDD" id="cd00083">
    <property type="entry name" value="bHLH_SF"/>
    <property type="match status" value="1"/>
</dbReference>
<dbReference type="Gene3D" id="4.10.280.10">
    <property type="entry name" value="Helix-loop-helix DNA-binding domain"/>
    <property type="match status" value="1"/>
</dbReference>
<dbReference type="EMBL" id="AMBO01000213">
    <property type="protein sequence ID" value="EKD04659.1"/>
    <property type="molecule type" value="Genomic_DNA"/>
</dbReference>
<protein>
    <recommendedName>
        <fullName evidence="2">BHLH domain-containing protein</fullName>
    </recommendedName>
</protein>
<dbReference type="AlphaFoldDB" id="K1WV25"/>
<feature type="domain" description="BHLH" evidence="2">
    <location>
        <begin position="171"/>
        <end position="225"/>
    </location>
</feature>
<evidence type="ECO:0000313" key="4">
    <source>
        <dbReference type="Proteomes" id="UP000006757"/>
    </source>
</evidence>
<gene>
    <name evidence="3" type="ORF">A1Q2_01042</name>
</gene>
<dbReference type="InParanoid" id="K1WV25"/>
<dbReference type="SMART" id="SM00353">
    <property type="entry name" value="HLH"/>
    <property type="match status" value="1"/>
</dbReference>
<feature type="compositionally biased region" description="Low complexity" evidence="1">
    <location>
        <begin position="248"/>
        <end position="260"/>
    </location>
</feature>
<accession>K1WV25</accession>
<dbReference type="PROSITE" id="PS50888">
    <property type="entry name" value="BHLH"/>
    <property type="match status" value="1"/>
</dbReference>
<comment type="caution">
    <text evidence="3">The sequence shown here is derived from an EMBL/GenBank/DDBJ whole genome shotgun (WGS) entry which is preliminary data.</text>
</comment>
<evidence type="ECO:0000256" key="1">
    <source>
        <dbReference type="SAM" id="MobiDB-lite"/>
    </source>
</evidence>
<dbReference type="Proteomes" id="UP000006757">
    <property type="component" value="Unassembled WGS sequence"/>
</dbReference>
<feature type="region of interest" description="Disordered" evidence="1">
    <location>
        <begin position="339"/>
        <end position="383"/>
    </location>
</feature>
<dbReference type="GO" id="GO:0046983">
    <property type="term" value="F:protein dimerization activity"/>
    <property type="evidence" value="ECO:0007669"/>
    <property type="project" value="InterPro"/>
</dbReference>
<feature type="compositionally biased region" description="Low complexity" evidence="1">
    <location>
        <begin position="348"/>
        <end position="364"/>
    </location>
</feature>